<keyword evidence="1" id="KW-1133">Transmembrane helix</keyword>
<keyword evidence="1" id="KW-0472">Membrane</keyword>
<keyword evidence="3" id="KW-1185">Reference proteome</keyword>
<protein>
    <submittedName>
        <fullName evidence="2">Uncharacterized protein</fullName>
    </submittedName>
</protein>
<organism evidence="2 3">
    <name type="scientific">Cytospora mali</name>
    <name type="common">Apple Valsa canker fungus</name>
    <name type="synonym">Valsa mali</name>
    <dbReference type="NCBI Taxonomy" id="578113"/>
    <lineage>
        <taxon>Eukaryota</taxon>
        <taxon>Fungi</taxon>
        <taxon>Dikarya</taxon>
        <taxon>Ascomycota</taxon>
        <taxon>Pezizomycotina</taxon>
        <taxon>Sordariomycetes</taxon>
        <taxon>Sordariomycetidae</taxon>
        <taxon>Diaporthales</taxon>
        <taxon>Cytosporaceae</taxon>
        <taxon>Cytospora</taxon>
    </lineage>
</organism>
<evidence type="ECO:0000256" key="1">
    <source>
        <dbReference type="SAM" id="Phobius"/>
    </source>
</evidence>
<dbReference type="AlphaFoldDB" id="A0A194W1E7"/>
<keyword evidence="1" id="KW-0812">Transmembrane</keyword>
<evidence type="ECO:0000313" key="3">
    <source>
        <dbReference type="Proteomes" id="UP000078559"/>
    </source>
</evidence>
<feature type="transmembrane region" description="Helical" evidence="1">
    <location>
        <begin position="38"/>
        <end position="60"/>
    </location>
</feature>
<dbReference type="OrthoDB" id="5272418at2759"/>
<sequence length="248" mass="27065">MLRGFESKFPFEFHVRDTYSSYIDFIYYLDKMANITSVGLDLLVVFPMALFIALTGASVISTYEITAATSCLDNTNVTATASAALMPRGGTAEHLPDNGDGPSPSGSHLPGGPYTYGDYWYYCGNFATGDREDLNTGEGELMDDVWYTDCWAPANGCIRLFCYETSAIYLCNDNDHELSTSCYNVGYLARRIREACCPSAGISGQMFHPTDKYNVVVGYGNCNHNLLVPPYAPGLGNNYGCNNEGGGF</sequence>
<name>A0A194W1E7_CYTMA</name>
<reference evidence="2" key="1">
    <citation type="submission" date="2014-12" db="EMBL/GenBank/DDBJ databases">
        <title>Genome Sequence of Valsa Canker Pathogens Uncovers a Specific Adaption of Colonization on Woody Bark.</title>
        <authorList>
            <person name="Yin Z."/>
            <person name="Liu H."/>
            <person name="Gao X."/>
            <person name="Li Z."/>
            <person name="Song N."/>
            <person name="Ke X."/>
            <person name="Dai Q."/>
            <person name="Wu Y."/>
            <person name="Sun Y."/>
            <person name="Xu J.-R."/>
            <person name="Kang Z.K."/>
            <person name="Wang L."/>
            <person name="Huang L."/>
        </authorList>
    </citation>
    <scope>NUCLEOTIDE SEQUENCE [LARGE SCALE GENOMIC DNA]</scope>
    <source>
        <strain evidence="2">03-8</strain>
    </source>
</reference>
<gene>
    <name evidence="2" type="ORF">VM1G_05372</name>
</gene>
<dbReference type="Proteomes" id="UP000078559">
    <property type="component" value="Chromosome 5"/>
</dbReference>
<dbReference type="EMBL" id="CM003102">
    <property type="protein sequence ID" value="KUI69923.1"/>
    <property type="molecule type" value="Genomic_DNA"/>
</dbReference>
<accession>A0A194W1E7</accession>
<proteinExistence type="predicted"/>
<evidence type="ECO:0000313" key="2">
    <source>
        <dbReference type="EMBL" id="KUI69923.1"/>
    </source>
</evidence>